<organism evidence="7 8">
    <name type="scientific">Orchesella cincta</name>
    <name type="common">Springtail</name>
    <name type="synonym">Podura cincta</name>
    <dbReference type="NCBI Taxonomy" id="48709"/>
    <lineage>
        <taxon>Eukaryota</taxon>
        <taxon>Metazoa</taxon>
        <taxon>Ecdysozoa</taxon>
        <taxon>Arthropoda</taxon>
        <taxon>Hexapoda</taxon>
        <taxon>Collembola</taxon>
        <taxon>Entomobryomorpha</taxon>
        <taxon>Entomobryoidea</taxon>
        <taxon>Orchesellidae</taxon>
        <taxon>Orchesellinae</taxon>
        <taxon>Orchesella</taxon>
    </lineage>
</organism>
<dbReference type="Proteomes" id="UP000094527">
    <property type="component" value="Unassembled WGS sequence"/>
</dbReference>
<dbReference type="GO" id="GO:0030864">
    <property type="term" value="C:cortical actin cytoskeleton"/>
    <property type="evidence" value="ECO:0007669"/>
    <property type="project" value="TreeGrafter"/>
</dbReference>
<evidence type="ECO:0000313" key="8">
    <source>
        <dbReference type="Proteomes" id="UP000094527"/>
    </source>
</evidence>
<dbReference type="OMA" id="PNRGWPQ"/>
<keyword evidence="5" id="KW-0175">Coiled coil</keyword>
<dbReference type="InterPro" id="IPR014799">
    <property type="entry name" value="ASD2_dom"/>
</dbReference>
<dbReference type="InterPro" id="IPR027685">
    <property type="entry name" value="Shroom_fam"/>
</dbReference>
<name>A0A1D2NMS9_ORCCI</name>
<protein>
    <submittedName>
        <fullName evidence="7">Protein Shroom2</fullName>
    </submittedName>
</protein>
<dbReference type="GO" id="GO:0043296">
    <property type="term" value="C:apical junction complex"/>
    <property type="evidence" value="ECO:0007669"/>
    <property type="project" value="TreeGrafter"/>
</dbReference>
<evidence type="ECO:0000256" key="2">
    <source>
        <dbReference type="ARBA" id="ARBA00006469"/>
    </source>
</evidence>
<gene>
    <name evidence="7" type="ORF">Ocin01_00166</name>
</gene>
<accession>A0A1D2NMS9</accession>
<keyword evidence="4" id="KW-0206">Cytoskeleton</keyword>
<dbReference type="STRING" id="48709.A0A1D2NMS9"/>
<evidence type="ECO:0000256" key="3">
    <source>
        <dbReference type="ARBA" id="ARBA00022490"/>
    </source>
</evidence>
<dbReference type="Pfam" id="PF08687">
    <property type="entry name" value="ASD2"/>
    <property type="match status" value="1"/>
</dbReference>
<sequence length="237" mass="27042">MHGCNGHAPLPADSAYFTTSESKAKFLTQYNSDIKKEPISRTDGEELDKQKEELVSRISRKLEILRTEQLVLREEIQSNEQLGQMVVERVKQTAKRNEFDKFKLHVEEIEKITSLLLGISGRLARAENALMGLSDPPNPQEKKILESKRDKLREQLDEAKILKENIDRRSAQVSSFLQKYLTVEEYADYDHFVKMKAKLIIDAREIDDKIKLGEEQLGALKDALNTTLPLSPNSSSS</sequence>
<comment type="similarity">
    <text evidence="2">Belongs to the shroom family.</text>
</comment>
<evidence type="ECO:0000256" key="5">
    <source>
        <dbReference type="SAM" id="Coils"/>
    </source>
</evidence>
<dbReference type="PANTHER" id="PTHR15012">
    <property type="entry name" value="APICAL PROTEIN/SHROOM-RELATED"/>
    <property type="match status" value="1"/>
</dbReference>
<comment type="subcellular location">
    <subcellularLocation>
        <location evidence="1">Cytoplasm</location>
        <location evidence="1">Cytoskeleton</location>
    </subcellularLocation>
</comment>
<keyword evidence="8" id="KW-1185">Reference proteome</keyword>
<dbReference type="Gene3D" id="6.10.250.3120">
    <property type="match status" value="1"/>
</dbReference>
<dbReference type="PANTHER" id="PTHR15012:SF32">
    <property type="entry name" value="PROTEIN SHROOM"/>
    <property type="match status" value="1"/>
</dbReference>
<keyword evidence="3" id="KW-0963">Cytoplasm</keyword>
<dbReference type="AlphaFoldDB" id="A0A1D2NMS9"/>
<evidence type="ECO:0000256" key="4">
    <source>
        <dbReference type="ARBA" id="ARBA00023212"/>
    </source>
</evidence>
<evidence type="ECO:0000313" key="7">
    <source>
        <dbReference type="EMBL" id="ODN06519.1"/>
    </source>
</evidence>
<dbReference type="OrthoDB" id="10063560at2759"/>
<evidence type="ECO:0000256" key="1">
    <source>
        <dbReference type="ARBA" id="ARBA00004245"/>
    </source>
</evidence>
<dbReference type="GO" id="GO:0016324">
    <property type="term" value="C:apical plasma membrane"/>
    <property type="evidence" value="ECO:0007669"/>
    <property type="project" value="TreeGrafter"/>
</dbReference>
<dbReference type="GO" id="GO:0000902">
    <property type="term" value="P:cell morphogenesis"/>
    <property type="evidence" value="ECO:0007669"/>
    <property type="project" value="TreeGrafter"/>
</dbReference>
<dbReference type="PROSITE" id="PS51307">
    <property type="entry name" value="ASD2"/>
    <property type="match status" value="1"/>
</dbReference>
<dbReference type="EMBL" id="LJIJ01000004">
    <property type="protein sequence ID" value="ODN06519.1"/>
    <property type="molecule type" value="Genomic_DNA"/>
</dbReference>
<feature type="coiled-coil region" evidence="5">
    <location>
        <begin position="142"/>
        <end position="172"/>
    </location>
</feature>
<dbReference type="GO" id="GO:0005912">
    <property type="term" value="C:adherens junction"/>
    <property type="evidence" value="ECO:0007669"/>
    <property type="project" value="TreeGrafter"/>
</dbReference>
<dbReference type="GO" id="GO:0051015">
    <property type="term" value="F:actin filament binding"/>
    <property type="evidence" value="ECO:0007669"/>
    <property type="project" value="InterPro"/>
</dbReference>
<evidence type="ECO:0000259" key="6">
    <source>
        <dbReference type="PROSITE" id="PS51307"/>
    </source>
</evidence>
<feature type="domain" description="ASD2" evidence="6">
    <location>
        <begin position="1"/>
        <end position="225"/>
    </location>
</feature>
<comment type="caution">
    <text evidence="7">The sequence shown here is derived from an EMBL/GenBank/DDBJ whole genome shotgun (WGS) entry which is preliminary data.</text>
</comment>
<reference evidence="7 8" key="1">
    <citation type="journal article" date="2016" name="Genome Biol. Evol.">
        <title>Gene Family Evolution Reflects Adaptation to Soil Environmental Stressors in the Genome of the Collembolan Orchesella cincta.</title>
        <authorList>
            <person name="Faddeeva-Vakhrusheva A."/>
            <person name="Derks M.F."/>
            <person name="Anvar S.Y."/>
            <person name="Agamennone V."/>
            <person name="Suring W."/>
            <person name="Smit S."/>
            <person name="van Straalen N.M."/>
            <person name="Roelofs D."/>
        </authorList>
    </citation>
    <scope>NUCLEOTIDE SEQUENCE [LARGE SCALE GENOMIC DNA]</scope>
    <source>
        <tissue evidence="7">Mixed pool</tissue>
    </source>
</reference>
<dbReference type="GO" id="GO:0007015">
    <property type="term" value="P:actin filament organization"/>
    <property type="evidence" value="ECO:0007669"/>
    <property type="project" value="TreeGrafter"/>
</dbReference>
<proteinExistence type="inferred from homology"/>